<feature type="non-terminal residue" evidence="1">
    <location>
        <position position="1"/>
    </location>
</feature>
<dbReference type="GO" id="GO:0004420">
    <property type="term" value="F:hydroxymethylglutaryl-CoA reductase (NADPH) activity"/>
    <property type="evidence" value="ECO:0007669"/>
    <property type="project" value="InterPro"/>
</dbReference>
<evidence type="ECO:0000313" key="2">
    <source>
        <dbReference type="Proteomes" id="UP000800200"/>
    </source>
</evidence>
<accession>A0A6A6DE46</accession>
<organism evidence="1 2">
    <name type="scientific">Zopfia rhizophila CBS 207.26</name>
    <dbReference type="NCBI Taxonomy" id="1314779"/>
    <lineage>
        <taxon>Eukaryota</taxon>
        <taxon>Fungi</taxon>
        <taxon>Dikarya</taxon>
        <taxon>Ascomycota</taxon>
        <taxon>Pezizomycotina</taxon>
        <taxon>Dothideomycetes</taxon>
        <taxon>Dothideomycetes incertae sedis</taxon>
        <taxon>Zopfiaceae</taxon>
        <taxon>Zopfia</taxon>
    </lineage>
</organism>
<dbReference type="InterPro" id="IPR009029">
    <property type="entry name" value="HMG_CoA_Rdtase_sub-bd_dom_sf"/>
</dbReference>
<evidence type="ECO:0000313" key="1">
    <source>
        <dbReference type="EMBL" id="KAF2176728.1"/>
    </source>
</evidence>
<dbReference type="GO" id="GO:0015936">
    <property type="term" value="P:coenzyme A metabolic process"/>
    <property type="evidence" value="ECO:0007669"/>
    <property type="project" value="InterPro"/>
</dbReference>
<name>A0A6A6DE46_9PEZI</name>
<proteinExistence type="predicted"/>
<dbReference type="EMBL" id="ML994702">
    <property type="protein sequence ID" value="KAF2176728.1"/>
    <property type="molecule type" value="Genomic_DNA"/>
</dbReference>
<dbReference type="Proteomes" id="UP000800200">
    <property type="component" value="Unassembled WGS sequence"/>
</dbReference>
<evidence type="ECO:0008006" key="3">
    <source>
        <dbReference type="Google" id="ProtNLM"/>
    </source>
</evidence>
<dbReference type="SUPFAM" id="SSF56542">
    <property type="entry name" value="Substrate-binding domain of HMG-CoA reductase"/>
    <property type="match status" value="1"/>
</dbReference>
<dbReference type="InterPro" id="IPR002202">
    <property type="entry name" value="HMG_CoA_Rdtase"/>
</dbReference>
<dbReference type="InterPro" id="IPR023074">
    <property type="entry name" value="HMG_CoA_Rdtase_cat_sf"/>
</dbReference>
<sequence>PFGVVGGATSNTVQKTLLEMLKCHGPGMKRRLAGLIASFALALDVTTSAAIANDTFTQSQERLARGKAGNSKL</sequence>
<gene>
    <name evidence="1" type="ORF">K469DRAFT_606158</name>
</gene>
<dbReference type="Pfam" id="PF00368">
    <property type="entry name" value="HMG-CoA_red"/>
    <property type="match status" value="1"/>
</dbReference>
<dbReference type="Gene3D" id="3.90.770.10">
    <property type="entry name" value="3-hydroxy-3-methylglutaryl-coenzyme A Reductase, Chain A, domain 2"/>
    <property type="match status" value="1"/>
</dbReference>
<keyword evidence="2" id="KW-1185">Reference proteome</keyword>
<reference evidence="1" key="1">
    <citation type="journal article" date="2020" name="Stud. Mycol.">
        <title>101 Dothideomycetes genomes: a test case for predicting lifestyles and emergence of pathogens.</title>
        <authorList>
            <person name="Haridas S."/>
            <person name="Albert R."/>
            <person name="Binder M."/>
            <person name="Bloem J."/>
            <person name="Labutti K."/>
            <person name="Salamov A."/>
            <person name="Andreopoulos B."/>
            <person name="Baker S."/>
            <person name="Barry K."/>
            <person name="Bills G."/>
            <person name="Bluhm B."/>
            <person name="Cannon C."/>
            <person name="Castanera R."/>
            <person name="Culley D."/>
            <person name="Daum C."/>
            <person name="Ezra D."/>
            <person name="Gonzalez J."/>
            <person name="Henrissat B."/>
            <person name="Kuo A."/>
            <person name="Liang C."/>
            <person name="Lipzen A."/>
            <person name="Lutzoni F."/>
            <person name="Magnuson J."/>
            <person name="Mondo S."/>
            <person name="Nolan M."/>
            <person name="Ohm R."/>
            <person name="Pangilinan J."/>
            <person name="Park H.-J."/>
            <person name="Ramirez L."/>
            <person name="Alfaro M."/>
            <person name="Sun H."/>
            <person name="Tritt A."/>
            <person name="Yoshinaga Y."/>
            <person name="Zwiers L.-H."/>
            <person name="Turgeon B."/>
            <person name="Goodwin S."/>
            <person name="Spatafora J."/>
            <person name="Crous P."/>
            <person name="Grigoriev I."/>
        </authorList>
    </citation>
    <scope>NUCLEOTIDE SEQUENCE</scope>
    <source>
        <strain evidence="1">CBS 207.26</strain>
    </source>
</reference>
<dbReference type="AlphaFoldDB" id="A0A6A6DE46"/>
<protein>
    <recommendedName>
        <fullName evidence="3">Hydroxymethylglutaryl-CoA reductase (NADPH)</fullName>
    </recommendedName>
</protein>
<dbReference type="OrthoDB" id="310654at2759"/>